<evidence type="ECO:0000313" key="2">
    <source>
        <dbReference type="EMBL" id="KAJ3740142.1"/>
    </source>
</evidence>
<dbReference type="AlphaFoldDB" id="A0A9W8NT04"/>
<sequence length="100" mass="11017">MCTTLVLLFLSSCGSQPMIPSCNAAYHPISGLELSLTIGHFNDHCRLRTSLRLVPVIYRLRQLIHAIQFCQTTNKKGRIGASAILQSQSLSSNFLARAQS</sequence>
<feature type="chain" id="PRO_5040754048" description="Secreted protein" evidence="1">
    <location>
        <begin position="16"/>
        <end position="100"/>
    </location>
</feature>
<evidence type="ECO:0000256" key="1">
    <source>
        <dbReference type="SAM" id="SignalP"/>
    </source>
</evidence>
<dbReference type="Proteomes" id="UP001142393">
    <property type="component" value="Unassembled WGS sequence"/>
</dbReference>
<accession>A0A9W8NT04</accession>
<gene>
    <name evidence="2" type="ORF">DFH05DRAFT_453013</name>
</gene>
<organism evidence="2 3">
    <name type="scientific">Lentinula detonsa</name>
    <dbReference type="NCBI Taxonomy" id="2804962"/>
    <lineage>
        <taxon>Eukaryota</taxon>
        <taxon>Fungi</taxon>
        <taxon>Dikarya</taxon>
        <taxon>Basidiomycota</taxon>
        <taxon>Agaricomycotina</taxon>
        <taxon>Agaricomycetes</taxon>
        <taxon>Agaricomycetidae</taxon>
        <taxon>Agaricales</taxon>
        <taxon>Marasmiineae</taxon>
        <taxon>Omphalotaceae</taxon>
        <taxon>Lentinula</taxon>
    </lineage>
</organism>
<feature type="signal peptide" evidence="1">
    <location>
        <begin position="1"/>
        <end position="15"/>
    </location>
</feature>
<keyword evidence="1" id="KW-0732">Signal</keyword>
<name>A0A9W8NT04_9AGAR</name>
<evidence type="ECO:0008006" key="4">
    <source>
        <dbReference type="Google" id="ProtNLM"/>
    </source>
</evidence>
<keyword evidence="3" id="KW-1185">Reference proteome</keyword>
<dbReference type="EMBL" id="JANVFU010000015">
    <property type="protein sequence ID" value="KAJ3740142.1"/>
    <property type="molecule type" value="Genomic_DNA"/>
</dbReference>
<reference evidence="2 3" key="1">
    <citation type="journal article" date="2023" name="Proc. Natl. Acad. Sci. U.S.A.">
        <title>A global phylogenomic analysis of the shiitake genus Lentinula.</title>
        <authorList>
            <person name="Sierra-Patev S."/>
            <person name="Min B."/>
            <person name="Naranjo-Ortiz M."/>
            <person name="Looney B."/>
            <person name="Konkel Z."/>
            <person name="Slot J.C."/>
            <person name="Sakamoto Y."/>
            <person name="Steenwyk J.L."/>
            <person name="Rokas A."/>
            <person name="Carro J."/>
            <person name="Camarero S."/>
            <person name="Ferreira P."/>
            <person name="Molpeceres G."/>
            <person name="Ruiz-Duenas F.J."/>
            <person name="Serrano A."/>
            <person name="Henrissat B."/>
            <person name="Drula E."/>
            <person name="Hughes K.W."/>
            <person name="Mata J.L."/>
            <person name="Ishikawa N.K."/>
            <person name="Vargas-Isla R."/>
            <person name="Ushijima S."/>
            <person name="Smith C.A."/>
            <person name="Donoghue J."/>
            <person name="Ahrendt S."/>
            <person name="Andreopoulos W."/>
            <person name="He G."/>
            <person name="LaButti K."/>
            <person name="Lipzen A."/>
            <person name="Ng V."/>
            <person name="Riley R."/>
            <person name="Sandor L."/>
            <person name="Barry K."/>
            <person name="Martinez A.T."/>
            <person name="Xiao Y."/>
            <person name="Gibbons J.G."/>
            <person name="Terashima K."/>
            <person name="Grigoriev I.V."/>
            <person name="Hibbett D."/>
        </authorList>
    </citation>
    <scope>NUCLEOTIDE SEQUENCE [LARGE SCALE GENOMIC DNA]</scope>
    <source>
        <strain evidence="2 3">TFB7810</strain>
    </source>
</reference>
<protein>
    <recommendedName>
        <fullName evidence="4">Secreted protein</fullName>
    </recommendedName>
</protein>
<comment type="caution">
    <text evidence="2">The sequence shown here is derived from an EMBL/GenBank/DDBJ whole genome shotgun (WGS) entry which is preliminary data.</text>
</comment>
<evidence type="ECO:0000313" key="3">
    <source>
        <dbReference type="Proteomes" id="UP001142393"/>
    </source>
</evidence>
<proteinExistence type="predicted"/>